<evidence type="ECO:0000256" key="1">
    <source>
        <dbReference type="ARBA" id="ARBA00022529"/>
    </source>
</evidence>
<organism evidence="5 6">
    <name type="scientific">Acidovorax facilis</name>
    <dbReference type="NCBI Taxonomy" id="12917"/>
    <lineage>
        <taxon>Bacteria</taxon>
        <taxon>Pseudomonadati</taxon>
        <taxon>Pseudomonadota</taxon>
        <taxon>Betaproteobacteria</taxon>
        <taxon>Burkholderiales</taxon>
        <taxon>Comamonadaceae</taxon>
        <taxon>Acidovorax</taxon>
    </lineage>
</organism>
<accession>A0ABV8DBS4</accession>
<dbReference type="GO" id="GO:0003796">
    <property type="term" value="F:lysozyme activity"/>
    <property type="evidence" value="ECO:0007669"/>
    <property type="project" value="UniProtKB-EC"/>
</dbReference>
<dbReference type="EMBL" id="JBHSAJ010000046">
    <property type="protein sequence ID" value="MFC3935966.1"/>
    <property type="molecule type" value="Genomic_DNA"/>
</dbReference>
<dbReference type="RefSeq" id="WP_055401776.1">
    <property type="nucleotide sequence ID" value="NZ_JAMXAX010000228.1"/>
</dbReference>
<dbReference type="Gene3D" id="1.10.530.40">
    <property type="match status" value="1"/>
</dbReference>
<sequence length="640" mass="68804">MQVNPSASTYAPGDLASPPAADSARLFPDQPRDNAGAFADNGSGDNDLHDSQYPHADPAPASTSLFALTDHTPSTILTQMVLTQTKPLLVTPENAAGLGINLVHTKPLLITFEKEQCLKLSEPGVLNVQEANLLHPISRAASSAVKIAGSDDPTAGFASDFSRGVLGDKLQGVKTKGHEQSQDQNQVGKDGQQRGKPSSDWVKSLGLSEVDAKSLGRDGMGTDTRQWIAEPAGQPALTAGDFARMDRAGREASALKGGAVEAFGTALESSLPDSMQSPGQWAESELGDRLVPGAFSHRLYDNVSIESELTRKLNLHADGTRLHTMAYVDPMGSVWGSARDIEITDSFESSVSPIQGTPNKYEGYDLGTAEGMKNFVVDVSLARALNMQLPDDMVATARTIASAYFGENGSLNQTARNILRTNDQILSDRFVTNAGKIVTYQALNEKFGTNIDFSAVAQFEGGQMLKGYVPMSDGRVLGRSGVTIATGYDIGQMNKMQLKELGFAKDLEDRLRPYTSLTKTDAVDFLNNNPLSVTRAEAMQIDFAVKAMHLGAAIQAWNDSDPTENFADLTRAQQTVLFSRTFHQGVGMPATSVAQGFYSAALQGRWVQAETALRAYDVTAKWYKSRVGAEANLLLKERSK</sequence>
<feature type="region of interest" description="Disordered" evidence="3">
    <location>
        <begin position="1"/>
        <end position="62"/>
    </location>
</feature>
<reference evidence="6" key="1">
    <citation type="journal article" date="2019" name="Int. J. Syst. Evol. Microbiol.">
        <title>The Global Catalogue of Microorganisms (GCM) 10K type strain sequencing project: providing services to taxonomists for standard genome sequencing and annotation.</title>
        <authorList>
            <consortium name="The Broad Institute Genomics Platform"/>
            <consortium name="The Broad Institute Genome Sequencing Center for Infectious Disease"/>
            <person name="Wu L."/>
            <person name="Ma J."/>
        </authorList>
    </citation>
    <scope>NUCLEOTIDE SEQUENCE [LARGE SCALE GENOMIC DNA]</scope>
    <source>
        <strain evidence="6">CCUG 2113</strain>
    </source>
</reference>
<dbReference type="SUPFAM" id="SSF53955">
    <property type="entry name" value="Lysozyme-like"/>
    <property type="match status" value="1"/>
</dbReference>
<evidence type="ECO:0000256" key="2">
    <source>
        <dbReference type="ARBA" id="ARBA00022638"/>
    </source>
</evidence>
<dbReference type="Pfam" id="PF16754">
    <property type="entry name" value="Pesticin"/>
    <property type="match status" value="1"/>
</dbReference>
<evidence type="ECO:0000313" key="5">
    <source>
        <dbReference type="EMBL" id="MFC3935966.1"/>
    </source>
</evidence>
<dbReference type="InterPro" id="IPR023347">
    <property type="entry name" value="Lysozyme_dom_sf"/>
</dbReference>
<keyword evidence="5" id="KW-0378">Hydrolase</keyword>
<evidence type="ECO:0000259" key="4">
    <source>
        <dbReference type="Pfam" id="PF16754"/>
    </source>
</evidence>
<keyword evidence="1" id="KW-0929">Antimicrobial</keyword>
<dbReference type="InterPro" id="IPR031922">
    <property type="entry name" value="Pesticin_C"/>
</dbReference>
<proteinExistence type="predicted"/>
<feature type="domain" description="Pesticin C-terminal" evidence="4">
    <location>
        <begin position="450"/>
        <end position="587"/>
    </location>
</feature>
<evidence type="ECO:0000256" key="3">
    <source>
        <dbReference type="SAM" id="MobiDB-lite"/>
    </source>
</evidence>
<gene>
    <name evidence="5" type="ORF">ACFOW3_15235</name>
</gene>
<feature type="region of interest" description="Disordered" evidence="3">
    <location>
        <begin position="172"/>
        <end position="203"/>
    </location>
</feature>
<evidence type="ECO:0000313" key="6">
    <source>
        <dbReference type="Proteomes" id="UP001595693"/>
    </source>
</evidence>
<protein>
    <submittedName>
        <fullName evidence="5">Pesticin C-terminus-like muramidase</fullName>
        <ecNumber evidence="5">3.2.1.17</ecNumber>
    </submittedName>
</protein>
<dbReference type="CDD" id="cd16902">
    <property type="entry name" value="pesticin_lyz"/>
    <property type="match status" value="1"/>
</dbReference>
<comment type="caution">
    <text evidence="5">The sequence shown here is derived from an EMBL/GenBank/DDBJ whole genome shotgun (WGS) entry which is preliminary data.</text>
</comment>
<dbReference type="Proteomes" id="UP001595693">
    <property type="component" value="Unassembled WGS sequence"/>
</dbReference>
<keyword evidence="6" id="KW-1185">Reference proteome</keyword>
<keyword evidence="5" id="KW-0326">Glycosidase</keyword>
<dbReference type="EC" id="3.2.1.17" evidence="5"/>
<dbReference type="InterPro" id="IPR023346">
    <property type="entry name" value="Lysozyme-like_dom_sf"/>
</dbReference>
<name>A0ABV8DBS4_9BURK</name>
<keyword evidence="2" id="KW-0081">Bacteriolytic enzyme</keyword>